<sequence length="62" mass="7288">MNLRNLSGCDKGRGWYAITKSMRPDPKGFDWRLADRIRISNIWSIKELHVGRKSPFEDIIKL</sequence>
<name>A0A9J5XIH5_SOLCO</name>
<dbReference type="AlphaFoldDB" id="A0A9J5XIH5"/>
<organism evidence="1 2">
    <name type="scientific">Solanum commersonii</name>
    <name type="common">Commerson's wild potato</name>
    <name type="synonym">Commerson's nightshade</name>
    <dbReference type="NCBI Taxonomy" id="4109"/>
    <lineage>
        <taxon>Eukaryota</taxon>
        <taxon>Viridiplantae</taxon>
        <taxon>Streptophyta</taxon>
        <taxon>Embryophyta</taxon>
        <taxon>Tracheophyta</taxon>
        <taxon>Spermatophyta</taxon>
        <taxon>Magnoliopsida</taxon>
        <taxon>eudicotyledons</taxon>
        <taxon>Gunneridae</taxon>
        <taxon>Pentapetalae</taxon>
        <taxon>asterids</taxon>
        <taxon>lamiids</taxon>
        <taxon>Solanales</taxon>
        <taxon>Solanaceae</taxon>
        <taxon>Solanoideae</taxon>
        <taxon>Solaneae</taxon>
        <taxon>Solanum</taxon>
    </lineage>
</organism>
<comment type="caution">
    <text evidence="1">The sequence shown here is derived from an EMBL/GenBank/DDBJ whole genome shotgun (WGS) entry which is preliminary data.</text>
</comment>
<accession>A0A9J5XIH5</accession>
<dbReference type="EMBL" id="JACXVP010000009">
    <property type="protein sequence ID" value="KAG5588115.1"/>
    <property type="molecule type" value="Genomic_DNA"/>
</dbReference>
<evidence type="ECO:0000313" key="2">
    <source>
        <dbReference type="Proteomes" id="UP000824120"/>
    </source>
</evidence>
<reference evidence="1 2" key="1">
    <citation type="submission" date="2020-09" db="EMBL/GenBank/DDBJ databases">
        <title>De no assembly of potato wild relative species, Solanum commersonii.</title>
        <authorList>
            <person name="Cho K."/>
        </authorList>
    </citation>
    <scope>NUCLEOTIDE SEQUENCE [LARGE SCALE GENOMIC DNA]</scope>
    <source>
        <strain evidence="1">LZ3.2</strain>
        <tissue evidence="1">Leaf</tissue>
    </source>
</reference>
<protein>
    <submittedName>
        <fullName evidence="1">Uncharacterized protein</fullName>
    </submittedName>
</protein>
<evidence type="ECO:0000313" key="1">
    <source>
        <dbReference type="EMBL" id="KAG5588115.1"/>
    </source>
</evidence>
<proteinExistence type="predicted"/>
<dbReference type="Proteomes" id="UP000824120">
    <property type="component" value="Chromosome 9"/>
</dbReference>
<gene>
    <name evidence="1" type="ORF">H5410_048549</name>
</gene>
<keyword evidence="2" id="KW-1185">Reference proteome</keyword>